<evidence type="ECO:0000313" key="18">
    <source>
        <dbReference type="Proteomes" id="UP001177023"/>
    </source>
</evidence>
<keyword evidence="4" id="KW-1003">Cell membrane</keyword>
<dbReference type="InterPro" id="IPR036734">
    <property type="entry name" value="Neur_chan_lig-bd_sf"/>
</dbReference>
<keyword evidence="9 13" id="KW-0472">Membrane</keyword>
<dbReference type="InterPro" id="IPR006202">
    <property type="entry name" value="Neur_chan_lig-bd"/>
</dbReference>
<keyword evidence="5 13" id="KW-0812">Transmembrane</keyword>
<keyword evidence="10" id="KW-0325">Glycoprotein</keyword>
<dbReference type="FunFam" id="2.70.170.10:FF:000035">
    <property type="entry name" value="Ligand-Gated ion Channel"/>
    <property type="match status" value="1"/>
</dbReference>
<dbReference type="CDD" id="cd18990">
    <property type="entry name" value="LGIC_ECD_GABAAR"/>
    <property type="match status" value="1"/>
</dbReference>
<feature type="domain" description="Neurotransmitter-gated ion-channel transmembrane" evidence="16">
    <location>
        <begin position="254"/>
        <end position="349"/>
    </location>
</feature>
<sequence length="474" mass="55695">MKSRRRSWMSHPSWVMVSFLTEVLSNNISLAQSPTNCSNDTEIINLLIRDTYNKHYLPQHPVQVRVDMWVQEVTAVSELTQDFEIDLYINEFWEDPALAYEHLNPCKTNYSFDDKVLKRLWIPNTCFINSKNAAIHESPFRNVFLMIFSNGTLWTNYRMKVTGPCQMNLKRFPFDRQKCLLTFESYNYNTGEVRMEWNRPFSVILMKDIQLPDFELVNFSDEYIEQQYPAGLWDELTVSFVFKRRYGWYILQGYIPTMVTIVISWISFYLGPRAIPARTMLGVNSLLAMTFQFGNIIRNLPRVSYVKAIDVWMLSGMLFIFMSLLELCVVGFMSRNEGLPPKPSRKRKREAEEEDVAWKGAQSSPHLELRQFWVDKRCSSMRNHDNHNNEAAPPESDMPALATIKRSRERRSFFGAVRKRWKKMPTIRPEVVDFYSAILFPTCYCMFNIAYWTYYLTDLSSSVELNLDAAMPAK</sequence>
<keyword evidence="3 13" id="KW-0813">Transport</keyword>
<dbReference type="InterPro" id="IPR006201">
    <property type="entry name" value="Neur_channel"/>
</dbReference>
<dbReference type="PANTHER" id="PTHR18945">
    <property type="entry name" value="NEUROTRANSMITTER GATED ION CHANNEL"/>
    <property type="match status" value="1"/>
</dbReference>
<comment type="caution">
    <text evidence="13">Lacks conserved residue(s) required for the propagation of feature annotation.</text>
</comment>
<evidence type="ECO:0000256" key="5">
    <source>
        <dbReference type="ARBA" id="ARBA00022692"/>
    </source>
</evidence>
<dbReference type="InterPro" id="IPR038050">
    <property type="entry name" value="Neuro_actylchol_rec"/>
</dbReference>
<keyword evidence="8 13" id="KW-0406">Ion transport</keyword>
<evidence type="ECO:0000256" key="14">
    <source>
        <dbReference type="SAM" id="MobiDB-lite"/>
    </source>
</evidence>
<keyword evidence="6 13" id="KW-0732">Signal</keyword>
<comment type="caution">
    <text evidence="17">The sequence shown here is derived from an EMBL/GenBank/DDBJ whole genome shotgun (WGS) entry which is preliminary data.</text>
</comment>
<feature type="signal peptide" evidence="13">
    <location>
        <begin position="1"/>
        <end position="25"/>
    </location>
</feature>
<dbReference type="GO" id="GO:0005230">
    <property type="term" value="F:extracellular ligand-gated monoatomic ion channel activity"/>
    <property type="evidence" value="ECO:0007669"/>
    <property type="project" value="InterPro"/>
</dbReference>
<dbReference type="InterPro" id="IPR006029">
    <property type="entry name" value="Neurotrans-gated_channel_TM"/>
</dbReference>
<keyword evidence="7 13" id="KW-1133">Transmembrane helix</keyword>
<feature type="transmembrane region" description="Helical" evidence="13">
    <location>
        <begin position="312"/>
        <end position="333"/>
    </location>
</feature>
<gene>
    <name evidence="17" type="ORF">MSPICULIGERA_LOCUS3705</name>
</gene>
<evidence type="ECO:0000259" key="16">
    <source>
        <dbReference type="Pfam" id="PF02932"/>
    </source>
</evidence>
<name>A0AA36FWP4_9BILA</name>
<evidence type="ECO:0000313" key="17">
    <source>
        <dbReference type="EMBL" id="CAJ0565044.1"/>
    </source>
</evidence>
<feature type="transmembrane region" description="Helical" evidence="13">
    <location>
        <begin position="246"/>
        <end position="269"/>
    </location>
</feature>
<keyword evidence="11 13" id="KW-0407">Ion channel</keyword>
<dbReference type="Gene3D" id="1.20.58.390">
    <property type="entry name" value="Neurotransmitter-gated ion-channel transmembrane domain"/>
    <property type="match status" value="1"/>
</dbReference>
<evidence type="ECO:0000256" key="9">
    <source>
        <dbReference type="ARBA" id="ARBA00023136"/>
    </source>
</evidence>
<evidence type="ECO:0000256" key="11">
    <source>
        <dbReference type="ARBA" id="ARBA00023303"/>
    </source>
</evidence>
<dbReference type="InterPro" id="IPR006028">
    <property type="entry name" value="GABAA/Glycine_rcpt"/>
</dbReference>
<feature type="non-terminal residue" evidence="17">
    <location>
        <position position="474"/>
    </location>
</feature>
<reference evidence="17" key="1">
    <citation type="submission" date="2023-06" db="EMBL/GenBank/DDBJ databases">
        <authorList>
            <person name="Delattre M."/>
        </authorList>
    </citation>
    <scope>NUCLEOTIDE SEQUENCE</scope>
    <source>
        <strain evidence="17">AF72</strain>
    </source>
</reference>
<dbReference type="EMBL" id="CATQJA010000955">
    <property type="protein sequence ID" value="CAJ0565044.1"/>
    <property type="molecule type" value="Genomic_DNA"/>
</dbReference>
<dbReference type="Proteomes" id="UP001177023">
    <property type="component" value="Unassembled WGS sequence"/>
</dbReference>
<protein>
    <submittedName>
        <fullName evidence="17">Uncharacterized protein</fullName>
    </submittedName>
</protein>
<evidence type="ECO:0000256" key="6">
    <source>
        <dbReference type="ARBA" id="ARBA00022729"/>
    </source>
</evidence>
<evidence type="ECO:0000256" key="13">
    <source>
        <dbReference type="RuleBase" id="RU000687"/>
    </source>
</evidence>
<dbReference type="Pfam" id="PF02932">
    <property type="entry name" value="Neur_chan_memb"/>
    <property type="match status" value="1"/>
</dbReference>
<dbReference type="AlphaFoldDB" id="A0AA36FWP4"/>
<dbReference type="GO" id="GO:0004888">
    <property type="term" value="F:transmembrane signaling receptor activity"/>
    <property type="evidence" value="ECO:0007669"/>
    <property type="project" value="InterPro"/>
</dbReference>
<dbReference type="PRINTS" id="PR00253">
    <property type="entry name" value="GABAARECEPTR"/>
</dbReference>
<dbReference type="SUPFAM" id="SSF90112">
    <property type="entry name" value="Neurotransmitter-gated ion-channel transmembrane pore"/>
    <property type="match status" value="1"/>
</dbReference>
<proteinExistence type="inferred from homology"/>
<dbReference type="PROSITE" id="PS00236">
    <property type="entry name" value="NEUROTR_ION_CHANNEL"/>
    <property type="match status" value="1"/>
</dbReference>
<dbReference type="SUPFAM" id="SSF63712">
    <property type="entry name" value="Nicotinic receptor ligand binding domain-like"/>
    <property type="match status" value="1"/>
</dbReference>
<feature type="transmembrane region" description="Helical" evidence="13">
    <location>
        <begin position="432"/>
        <end position="454"/>
    </location>
</feature>
<dbReference type="Pfam" id="PF02931">
    <property type="entry name" value="Neur_chan_LBD"/>
    <property type="match status" value="1"/>
</dbReference>
<keyword evidence="18" id="KW-1185">Reference proteome</keyword>
<evidence type="ECO:0000256" key="10">
    <source>
        <dbReference type="ARBA" id="ARBA00023180"/>
    </source>
</evidence>
<feature type="region of interest" description="Disordered" evidence="14">
    <location>
        <begin position="340"/>
        <end position="362"/>
    </location>
</feature>
<organism evidence="17 18">
    <name type="scientific">Mesorhabditis spiculigera</name>
    <dbReference type="NCBI Taxonomy" id="96644"/>
    <lineage>
        <taxon>Eukaryota</taxon>
        <taxon>Metazoa</taxon>
        <taxon>Ecdysozoa</taxon>
        <taxon>Nematoda</taxon>
        <taxon>Chromadorea</taxon>
        <taxon>Rhabditida</taxon>
        <taxon>Rhabditina</taxon>
        <taxon>Rhabditomorpha</taxon>
        <taxon>Rhabditoidea</taxon>
        <taxon>Rhabditidae</taxon>
        <taxon>Mesorhabditinae</taxon>
        <taxon>Mesorhabditis</taxon>
    </lineage>
</organism>
<comment type="similarity">
    <text evidence="12 13">Belongs to the ligand-gated ion channel (TC 1.A.9) family.</text>
</comment>
<feature type="chain" id="PRO_5041484092" evidence="13">
    <location>
        <begin position="26"/>
        <end position="474"/>
    </location>
</feature>
<dbReference type="CDD" id="cd19049">
    <property type="entry name" value="LGIC_TM_anion"/>
    <property type="match status" value="1"/>
</dbReference>
<dbReference type="Gene3D" id="2.70.170.10">
    <property type="entry name" value="Neurotransmitter-gated ion-channel ligand-binding domain"/>
    <property type="match status" value="1"/>
</dbReference>
<dbReference type="GO" id="GO:0005886">
    <property type="term" value="C:plasma membrane"/>
    <property type="evidence" value="ECO:0007669"/>
    <property type="project" value="UniProtKB-SubCell"/>
</dbReference>
<evidence type="ECO:0000256" key="1">
    <source>
        <dbReference type="ARBA" id="ARBA00004141"/>
    </source>
</evidence>
<evidence type="ECO:0000256" key="4">
    <source>
        <dbReference type="ARBA" id="ARBA00022475"/>
    </source>
</evidence>
<dbReference type="NCBIfam" id="TIGR00860">
    <property type="entry name" value="LIC"/>
    <property type="match status" value="1"/>
</dbReference>
<dbReference type="InterPro" id="IPR018000">
    <property type="entry name" value="Neurotransmitter_ion_chnl_CS"/>
</dbReference>
<evidence type="ECO:0000256" key="3">
    <source>
        <dbReference type="ARBA" id="ARBA00022448"/>
    </source>
</evidence>
<feature type="domain" description="Neurotransmitter-gated ion-channel ligand-binding" evidence="15">
    <location>
        <begin position="41"/>
        <end position="246"/>
    </location>
</feature>
<evidence type="ECO:0000256" key="2">
    <source>
        <dbReference type="ARBA" id="ARBA00004236"/>
    </source>
</evidence>
<evidence type="ECO:0000256" key="7">
    <source>
        <dbReference type="ARBA" id="ARBA00022989"/>
    </source>
</evidence>
<dbReference type="PRINTS" id="PR00252">
    <property type="entry name" value="NRIONCHANNEL"/>
</dbReference>
<evidence type="ECO:0000256" key="8">
    <source>
        <dbReference type="ARBA" id="ARBA00023065"/>
    </source>
</evidence>
<dbReference type="InterPro" id="IPR036719">
    <property type="entry name" value="Neuro-gated_channel_TM_sf"/>
</dbReference>
<evidence type="ECO:0000256" key="12">
    <source>
        <dbReference type="ARBA" id="ARBA00061606"/>
    </source>
</evidence>
<accession>A0AA36FWP4</accession>
<comment type="subcellular location">
    <subcellularLocation>
        <location evidence="2">Cell membrane</location>
    </subcellularLocation>
    <subcellularLocation>
        <location evidence="1">Membrane</location>
        <topology evidence="1">Multi-pass membrane protein</topology>
    </subcellularLocation>
</comment>
<evidence type="ECO:0000259" key="15">
    <source>
        <dbReference type="Pfam" id="PF02931"/>
    </source>
</evidence>